<dbReference type="Proteomes" id="UP001454036">
    <property type="component" value="Unassembled WGS sequence"/>
</dbReference>
<dbReference type="AlphaFoldDB" id="A0AAV3P339"/>
<reference evidence="2 3" key="1">
    <citation type="submission" date="2024-01" db="EMBL/GenBank/DDBJ databases">
        <title>The complete chloroplast genome sequence of Lithospermum erythrorhizon: insights into the phylogenetic relationship among Boraginaceae species and the maternal lineages of purple gromwells.</title>
        <authorList>
            <person name="Okada T."/>
            <person name="Watanabe K."/>
        </authorList>
    </citation>
    <scope>NUCLEOTIDE SEQUENCE [LARGE SCALE GENOMIC DNA]</scope>
</reference>
<evidence type="ECO:0000313" key="2">
    <source>
        <dbReference type="EMBL" id="GAA0146010.1"/>
    </source>
</evidence>
<organism evidence="2 3">
    <name type="scientific">Lithospermum erythrorhizon</name>
    <name type="common">Purple gromwell</name>
    <name type="synonym">Lithospermum officinale var. erythrorhizon</name>
    <dbReference type="NCBI Taxonomy" id="34254"/>
    <lineage>
        <taxon>Eukaryota</taxon>
        <taxon>Viridiplantae</taxon>
        <taxon>Streptophyta</taxon>
        <taxon>Embryophyta</taxon>
        <taxon>Tracheophyta</taxon>
        <taxon>Spermatophyta</taxon>
        <taxon>Magnoliopsida</taxon>
        <taxon>eudicotyledons</taxon>
        <taxon>Gunneridae</taxon>
        <taxon>Pentapetalae</taxon>
        <taxon>asterids</taxon>
        <taxon>lamiids</taxon>
        <taxon>Boraginales</taxon>
        <taxon>Boraginaceae</taxon>
        <taxon>Boraginoideae</taxon>
        <taxon>Lithospermeae</taxon>
        <taxon>Lithospermum</taxon>
    </lineage>
</organism>
<dbReference type="PANTHER" id="PTHR33144:SF16">
    <property type="entry name" value="OS02G0129000 PROTEIN"/>
    <property type="match status" value="1"/>
</dbReference>
<proteinExistence type="predicted"/>
<dbReference type="EMBL" id="BAABME010000862">
    <property type="protein sequence ID" value="GAA0146010.1"/>
    <property type="molecule type" value="Genomic_DNA"/>
</dbReference>
<evidence type="ECO:0000256" key="1">
    <source>
        <dbReference type="SAM" id="MobiDB-lite"/>
    </source>
</evidence>
<keyword evidence="3" id="KW-1185">Reference proteome</keyword>
<dbReference type="PANTHER" id="PTHR33144">
    <property type="entry name" value="OS10G0409366 PROTEIN-RELATED"/>
    <property type="match status" value="1"/>
</dbReference>
<accession>A0AAV3P339</accession>
<protein>
    <submittedName>
        <fullName evidence="2">Uncharacterized protein</fullName>
    </submittedName>
</protein>
<gene>
    <name evidence="2" type="ORF">LIER_06060</name>
</gene>
<evidence type="ECO:0000313" key="3">
    <source>
        <dbReference type="Proteomes" id="UP001454036"/>
    </source>
</evidence>
<sequence>MSDLVKIHNSNNKKGHLVKEPQAKVVLHSKQQQDVAIAPGSMSAYLKIKENLRQEELRGKQRQALIQKLSLQNLEVQTSKSKCSLGHELEEEHENSTGLRDCDLEPERDEDAEHDGVHFGNDNQLEVQTDPLIEQDVEDNLVADPSKRKQKRTRGPTVCKDVLEWTLDDHKLIILNEIGEPVGPDKKTVDKFIRFIGTISRNFTLAPLNKISWHHVLDKDKIWNYVKCEGTSLFCLDNDVDRLNHAPDIIPEKYFMDLIEYWNLDVVQVCLLCSVFLGEYAPSLVYVYTIMHVLSFHLCVLCSN</sequence>
<name>A0AAV3P339_LITER</name>
<feature type="region of interest" description="Disordered" evidence="1">
    <location>
        <begin position="80"/>
        <end position="122"/>
    </location>
</feature>
<comment type="caution">
    <text evidence="2">The sequence shown here is derived from an EMBL/GenBank/DDBJ whole genome shotgun (WGS) entry which is preliminary data.</text>
</comment>